<comment type="subcellular location">
    <subcellularLocation>
        <location evidence="6">Cytoplasm</location>
    </subcellularLocation>
</comment>
<dbReference type="GO" id="GO:0005829">
    <property type="term" value="C:cytosol"/>
    <property type="evidence" value="ECO:0007669"/>
    <property type="project" value="TreeGrafter"/>
</dbReference>
<organism evidence="8 9">
    <name type="scientific">Nocardioides albus</name>
    <dbReference type="NCBI Taxonomy" id="1841"/>
    <lineage>
        <taxon>Bacteria</taxon>
        <taxon>Bacillati</taxon>
        <taxon>Actinomycetota</taxon>
        <taxon>Actinomycetes</taxon>
        <taxon>Propionibacteriales</taxon>
        <taxon>Nocardioidaceae</taxon>
        <taxon>Nocardioides</taxon>
    </lineage>
</organism>
<keyword evidence="9" id="KW-1185">Reference proteome</keyword>
<feature type="binding site" evidence="6">
    <location>
        <position position="85"/>
    </location>
    <ligand>
        <name>S-adenosyl-L-methionine</name>
        <dbReference type="ChEBI" id="CHEBI:59789"/>
    </ligand>
</feature>
<proteinExistence type="inferred from homology"/>
<keyword evidence="4 6" id="KW-0808">Transferase</keyword>
<evidence type="ECO:0000256" key="1">
    <source>
        <dbReference type="ARBA" id="ARBA00022490"/>
    </source>
</evidence>
<dbReference type="SUPFAM" id="SSF53335">
    <property type="entry name" value="S-adenosyl-L-methionine-dependent methyltransferases"/>
    <property type="match status" value="1"/>
</dbReference>
<dbReference type="HAMAP" id="MF_00074">
    <property type="entry name" value="16SrRNA_methyltr_G"/>
    <property type="match status" value="1"/>
</dbReference>
<keyword evidence="2 6" id="KW-0698">rRNA processing</keyword>
<evidence type="ECO:0000256" key="7">
    <source>
        <dbReference type="SAM" id="MobiDB-lite"/>
    </source>
</evidence>
<comment type="caution">
    <text evidence="8">The sequence shown here is derived from an EMBL/GenBank/DDBJ whole genome shotgun (WGS) entry which is preliminary data.</text>
</comment>
<feature type="binding site" evidence="6">
    <location>
        <position position="146"/>
    </location>
    <ligand>
        <name>S-adenosyl-L-methionine</name>
        <dbReference type="ChEBI" id="CHEBI:59789"/>
    </ligand>
</feature>
<evidence type="ECO:0000256" key="2">
    <source>
        <dbReference type="ARBA" id="ARBA00022552"/>
    </source>
</evidence>
<evidence type="ECO:0000256" key="3">
    <source>
        <dbReference type="ARBA" id="ARBA00022603"/>
    </source>
</evidence>
<dbReference type="EMBL" id="JACHXG010000002">
    <property type="protein sequence ID" value="MBB3087813.1"/>
    <property type="molecule type" value="Genomic_DNA"/>
</dbReference>
<dbReference type="GO" id="GO:0070043">
    <property type="term" value="F:rRNA (guanine-N7-)-methyltransferase activity"/>
    <property type="evidence" value="ECO:0007669"/>
    <property type="project" value="UniProtKB-UniRule"/>
</dbReference>
<feature type="compositionally biased region" description="Basic residues" evidence="7">
    <location>
        <begin position="231"/>
        <end position="245"/>
    </location>
</feature>
<evidence type="ECO:0000256" key="5">
    <source>
        <dbReference type="ARBA" id="ARBA00022691"/>
    </source>
</evidence>
<feature type="binding site" evidence="6">
    <location>
        <position position="80"/>
    </location>
    <ligand>
        <name>S-adenosyl-L-methionine</name>
        <dbReference type="ChEBI" id="CHEBI:59789"/>
    </ligand>
</feature>
<gene>
    <name evidence="6" type="primary">rsmG</name>
    <name evidence="8" type="ORF">FHS12_000746</name>
</gene>
<evidence type="ECO:0000313" key="9">
    <source>
        <dbReference type="Proteomes" id="UP000577707"/>
    </source>
</evidence>
<comment type="similarity">
    <text evidence="6">Belongs to the methyltransferase superfamily. RNA methyltransferase RsmG family.</text>
</comment>
<reference evidence="8 9" key="1">
    <citation type="submission" date="2020-08" db="EMBL/GenBank/DDBJ databases">
        <title>Genomic Encyclopedia of Type Strains, Phase III (KMG-III): the genomes of soil and plant-associated and newly described type strains.</title>
        <authorList>
            <person name="Whitman W."/>
        </authorList>
    </citation>
    <scope>NUCLEOTIDE SEQUENCE [LARGE SCALE GENOMIC DNA]</scope>
    <source>
        <strain evidence="8 9">CECT 3302</strain>
    </source>
</reference>
<dbReference type="Gene3D" id="3.40.50.150">
    <property type="entry name" value="Vaccinia Virus protein VP39"/>
    <property type="match status" value="1"/>
</dbReference>
<dbReference type="AlphaFoldDB" id="A0A7W5A1L9"/>
<keyword evidence="1 6" id="KW-0963">Cytoplasm</keyword>
<dbReference type="PANTHER" id="PTHR31760">
    <property type="entry name" value="S-ADENOSYL-L-METHIONINE-DEPENDENT METHYLTRANSFERASES SUPERFAMILY PROTEIN"/>
    <property type="match status" value="1"/>
</dbReference>
<keyword evidence="5 6" id="KW-0949">S-adenosyl-L-methionine</keyword>
<evidence type="ECO:0000256" key="6">
    <source>
        <dbReference type="HAMAP-Rule" id="MF_00074"/>
    </source>
</evidence>
<dbReference type="EC" id="2.1.1.-" evidence="6"/>
<evidence type="ECO:0000256" key="4">
    <source>
        <dbReference type="ARBA" id="ARBA00022679"/>
    </source>
</evidence>
<comment type="caution">
    <text evidence="6">Lacks conserved residue(s) required for the propagation of feature annotation.</text>
</comment>
<evidence type="ECO:0000313" key="8">
    <source>
        <dbReference type="EMBL" id="MBB3087813.1"/>
    </source>
</evidence>
<accession>A0A7W5A1L9</accession>
<comment type="function">
    <text evidence="6">Specifically methylates the N7 position of a guanine in 16S rRNA.</text>
</comment>
<keyword evidence="3 6" id="KW-0489">Methyltransferase</keyword>
<sequence>MSEERGDVGGLGELDPRAEKVFPADRLELAERYAAWLADAGVVRGLIGPREVPRLWDRHILNCAVLGEVIPEGIALADIGSGAGLPGLVLAIARPDLQITLIEPLLRRTTFLEEVAEDLRLENVTVLRGRADAFHGALGFDVVTSRAVAGLDKLLDWSMPLVVPTGSLIAMKGSSVEAEIDEAGPTLKKWGCAPPTVSELGVDVLETTTVAVRVVWSDPARVDWPPVPKGGQKRSKGGPRKKRRR</sequence>
<protein>
    <recommendedName>
        <fullName evidence="6">Ribosomal RNA small subunit methyltransferase G</fullName>
        <ecNumber evidence="6">2.1.1.-</ecNumber>
    </recommendedName>
    <alternativeName>
        <fullName evidence="6">16S rRNA 7-methylguanosine methyltransferase</fullName>
        <shortName evidence="6">16S rRNA m7G methyltransferase</shortName>
    </alternativeName>
</protein>
<dbReference type="NCBIfam" id="TIGR00138">
    <property type="entry name" value="rsmG_gidB"/>
    <property type="match status" value="1"/>
</dbReference>
<dbReference type="PANTHER" id="PTHR31760:SF0">
    <property type="entry name" value="S-ADENOSYL-L-METHIONINE-DEPENDENT METHYLTRANSFERASES SUPERFAMILY PROTEIN"/>
    <property type="match status" value="1"/>
</dbReference>
<feature type="region of interest" description="Disordered" evidence="7">
    <location>
        <begin position="221"/>
        <end position="245"/>
    </location>
</feature>
<dbReference type="Pfam" id="PF02527">
    <property type="entry name" value="GidB"/>
    <property type="match status" value="1"/>
</dbReference>
<dbReference type="RefSeq" id="WP_229788529.1">
    <property type="nucleotide sequence ID" value="NZ_BMQT01000004.1"/>
</dbReference>
<name>A0A7W5A1L9_9ACTN</name>
<dbReference type="InterPro" id="IPR029063">
    <property type="entry name" value="SAM-dependent_MTases_sf"/>
</dbReference>
<dbReference type="Proteomes" id="UP000577707">
    <property type="component" value="Unassembled WGS sequence"/>
</dbReference>
<dbReference type="InterPro" id="IPR003682">
    <property type="entry name" value="rRNA_ssu_MeTfrase_G"/>
</dbReference>